<dbReference type="PANTHER" id="PTHR14226:SF74">
    <property type="entry name" value="BLR4684 PROTEIN"/>
    <property type="match status" value="1"/>
</dbReference>
<keyword evidence="7" id="KW-1185">Reference proteome</keyword>
<feature type="short sequence motif" description="GXGXXG" evidence="4">
    <location>
        <begin position="84"/>
        <end position="89"/>
    </location>
</feature>
<accession>A0A5P9NKK0</accession>
<dbReference type="Proteomes" id="UP000326287">
    <property type="component" value="Chromosome"/>
</dbReference>
<protein>
    <submittedName>
        <fullName evidence="6">Patatin</fullName>
    </submittedName>
</protein>
<keyword evidence="1 4" id="KW-0378">Hydrolase</keyword>
<name>A0A5P9NKK0_9GAMM</name>
<reference evidence="6 7" key="1">
    <citation type="submission" date="2019-02" db="EMBL/GenBank/DDBJ databases">
        <authorList>
            <person name="Li S.-H."/>
        </authorList>
    </citation>
    <scope>NUCLEOTIDE SEQUENCE [LARGE SCALE GENOMIC DNA]</scope>
    <source>
        <strain evidence="6 7">IMCC14385</strain>
    </source>
</reference>
<evidence type="ECO:0000256" key="1">
    <source>
        <dbReference type="ARBA" id="ARBA00022801"/>
    </source>
</evidence>
<evidence type="ECO:0000313" key="7">
    <source>
        <dbReference type="Proteomes" id="UP000326287"/>
    </source>
</evidence>
<feature type="active site" description="Proton acceptor" evidence="4">
    <location>
        <position position="260"/>
    </location>
</feature>
<evidence type="ECO:0000256" key="3">
    <source>
        <dbReference type="ARBA" id="ARBA00023098"/>
    </source>
</evidence>
<proteinExistence type="predicted"/>
<dbReference type="InterPro" id="IPR016035">
    <property type="entry name" value="Acyl_Trfase/lysoPLipase"/>
</dbReference>
<dbReference type="KEGG" id="halc:EY643_11855"/>
<dbReference type="RefSeq" id="WP_152662403.1">
    <property type="nucleotide sequence ID" value="NZ_CP036422.1"/>
</dbReference>
<dbReference type="SUPFAM" id="SSF52151">
    <property type="entry name" value="FabD/lysophospholipase-like"/>
    <property type="match status" value="1"/>
</dbReference>
<organism evidence="6 7">
    <name type="scientific">Halioglobus maricola</name>
    <dbReference type="NCBI Taxonomy" id="2601894"/>
    <lineage>
        <taxon>Bacteria</taxon>
        <taxon>Pseudomonadati</taxon>
        <taxon>Pseudomonadota</taxon>
        <taxon>Gammaproteobacteria</taxon>
        <taxon>Cellvibrionales</taxon>
        <taxon>Halieaceae</taxon>
        <taxon>Halioglobus</taxon>
    </lineage>
</organism>
<dbReference type="OrthoDB" id="9798773at2"/>
<evidence type="ECO:0000256" key="2">
    <source>
        <dbReference type="ARBA" id="ARBA00022963"/>
    </source>
</evidence>
<dbReference type="InterPro" id="IPR050301">
    <property type="entry name" value="NTE"/>
</dbReference>
<dbReference type="PANTHER" id="PTHR14226">
    <property type="entry name" value="NEUROPATHY TARGET ESTERASE/SWISS CHEESE D.MELANOGASTER"/>
    <property type="match status" value="1"/>
</dbReference>
<keyword evidence="3 4" id="KW-0443">Lipid metabolism</keyword>
<gene>
    <name evidence="6" type="ORF">EY643_11855</name>
</gene>
<feature type="short sequence motif" description="DGA/G" evidence="4">
    <location>
        <begin position="260"/>
        <end position="262"/>
    </location>
</feature>
<dbReference type="PROSITE" id="PS51257">
    <property type="entry name" value="PROKAR_LIPOPROTEIN"/>
    <property type="match status" value="1"/>
</dbReference>
<feature type="short sequence motif" description="GXSXG" evidence="4">
    <location>
        <begin position="113"/>
        <end position="117"/>
    </location>
</feature>
<dbReference type="EMBL" id="CP036422">
    <property type="protein sequence ID" value="QFU76297.1"/>
    <property type="molecule type" value="Genomic_DNA"/>
</dbReference>
<dbReference type="GO" id="GO:0016787">
    <property type="term" value="F:hydrolase activity"/>
    <property type="evidence" value="ECO:0007669"/>
    <property type="project" value="UniProtKB-UniRule"/>
</dbReference>
<keyword evidence="2 4" id="KW-0442">Lipid degradation</keyword>
<evidence type="ECO:0000313" key="6">
    <source>
        <dbReference type="EMBL" id="QFU76297.1"/>
    </source>
</evidence>
<dbReference type="Gene3D" id="3.40.1090.10">
    <property type="entry name" value="Cytosolic phospholipase A2 catalytic domain"/>
    <property type="match status" value="1"/>
</dbReference>
<dbReference type="InterPro" id="IPR002641">
    <property type="entry name" value="PNPLA_dom"/>
</dbReference>
<feature type="active site" description="Nucleophile" evidence="4">
    <location>
        <position position="115"/>
    </location>
</feature>
<dbReference type="GO" id="GO:0016042">
    <property type="term" value="P:lipid catabolic process"/>
    <property type="evidence" value="ECO:0007669"/>
    <property type="project" value="UniProtKB-UniRule"/>
</dbReference>
<dbReference type="AlphaFoldDB" id="A0A5P9NKK0"/>
<sequence>MRADPNRLIFLLALFVLAGCSSIARNPLPEEQHLQASVLGRNDLRFWGDELDADRLSWLTKESDVSKEFPGIINRQHDYLVLSGGGANGSYGAGLLVGWTDAGSRPEFTIVTGISIGALTAPFAFLGSDYDPVLTEIYTTLDSSSIFEFRSVFRVLGQDSLANTAPMQRTLETYVDDDVIEALAREYHRGRRLQIGTTNLDAGRSVVWDVTRIAATGHPEAKSLIHQVLMASAALPGLFPPVYIDVEAPDGSRYDEMHVDGGTTAQMFFYPNNVDWGQVTERLNVQGTPTIYVIRNSRVRPDYKTVPPRMSAIGGRTINSLIRTQGIGDYYRILALAERDGLDLEISWIPRSAASDVETDEPFDPEMMRALYHFGYKRMIEGSAWKNPRETGGVLERSN</sequence>
<feature type="domain" description="PNPLA" evidence="5">
    <location>
        <begin position="80"/>
        <end position="273"/>
    </location>
</feature>
<evidence type="ECO:0000259" key="5">
    <source>
        <dbReference type="PROSITE" id="PS51635"/>
    </source>
</evidence>
<dbReference type="PROSITE" id="PS51635">
    <property type="entry name" value="PNPLA"/>
    <property type="match status" value="1"/>
</dbReference>
<dbReference type="Pfam" id="PF01734">
    <property type="entry name" value="Patatin"/>
    <property type="match status" value="1"/>
</dbReference>
<evidence type="ECO:0000256" key="4">
    <source>
        <dbReference type="PROSITE-ProRule" id="PRU01161"/>
    </source>
</evidence>